<keyword evidence="1" id="KW-0472">Membrane</keyword>
<evidence type="ECO:0000313" key="2">
    <source>
        <dbReference type="EMBL" id="GGE72257.1"/>
    </source>
</evidence>
<dbReference type="Pfam" id="PF11151">
    <property type="entry name" value="DUF2929"/>
    <property type="match status" value="1"/>
</dbReference>
<dbReference type="Proteomes" id="UP000605259">
    <property type="component" value="Unassembled WGS sequence"/>
</dbReference>
<reference evidence="2" key="2">
    <citation type="submission" date="2020-09" db="EMBL/GenBank/DDBJ databases">
        <authorList>
            <person name="Sun Q."/>
            <person name="Zhou Y."/>
        </authorList>
    </citation>
    <scope>NUCLEOTIDE SEQUENCE</scope>
    <source>
        <strain evidence="2">CGMCC 1.12698</strain>
    </source>
</reference>
<keyword evidence="1" id="KW-0812">Transmembrane</keyword>
<reference evidence="2" key="1">
    <citation type="journal article" date="2014" name="Int. J. Syst. Evol. Microbiol.">
        <title>Complete genome sequence of Corynebacterium casei LMG S-19264T (=DSM 44701T), isolated from a smear-ripened cheese.</title>
        <authorList>
            <consortium name="US DOE Joint Genome Institute (JGI-PGF)"/>
            <person name="Walter F."/>
            <person name="Albersmeier A."/>
            <person name="Kalinowski J."/>
            <person name="Ruckert C."/>
        </authorList>
    </citation>
    <scope>NUCLEOTIDE SEQUENCE</scope>
    <source>
        <strain evidence="2">CGMCC 1.12698</strain>
    </source>
</reference>
<feature type="transmembrane region" description="Helical" evidence="1">
    <location>
        <begin position="6"/>
        <end position="24"/>
    </location>
</feature>
<comment type="caution">
    <text evidence="2">The sequence shown here is derived from an EMBL/GenBank/DDBJ whole genome shotgun (WGS) entry which is preliminary data.</text>
</comment>
<protein>
    <submittedName>
        <fullName evidence="2">DUF2929 domain-containing protein</fullName>
    </submittedName>
</protein>
<dbReference type="EMBL" id="BMFK01000001">
    <property type="protein sequence ID" value="GGE72257.1"/>
    <property type="molecule type" value="Genomic_DNA"/>
</dbReference>
<dbReference type="RefSeq" id="WP_188388461.1">
    <property type="nucleotide sequence ID" value="NZ_BMFK01000001.1"/>
</dbReference>
<accession>A0A917ASC4</accession>
<keyword evidence="1" id="KW-1133">Transmembrane helix</keyword>
<dbReference type="InterPro" id="IPR021324">
    <property type="entry name" value="DUF2929"/>
</dbReference>
<feature type="transmembrane region" description="Helical" evidence="1">
    <location>
        <begin position="31"/>
        <end position="52"/>
    </location>
</feature>
<name>A0A917ASC4_9BACI</name>
<sequence>MRYFWTLFWAFALSNMFAYVVGAMKGMAYDFQLACTLTVIFTVGVILLSSIIPNEPVEQHH</sequence>
<evidence type="ECO:0000256" key="1">
    <source>
        <dbReference type="SAM" id="Phobius"/>
    </source>
</evidence>
<proteinExistence type="predicted"/>
<evidence type="ECO:0000313" key="3">
    <source>
        <dbReference type="Proteomes" id="UP000605259"/>
    </source>
</evidence>
<gene>
    <name evidence="2" type="ORF">GCM10007140_22730</name>
</gene>
<organism evidence="2 3">
    <name type="scientific">Priestia taiwanensis</name>
    <dbReference type="NCBI Taxonomy" id="1347902"/>
    <lineage>
        <taxon>Bacteria</taxon>
        <taxon>Bacillati</taxon>
        <taxon>Bacillota</taxon>
        <taxon>Bacilli</taxon>
        <taxon>Bacillales</taxon>
        <taxon>Bacillaceae</taxon>
        <taxon>Priestia</taxon>
    </lineage>
</organism>
<dbReference type="AlphaFoldDB" id="A0A917ASC4"/>
<keyword evidence="3" id="KW-1185">Reference proteome</keyword>